<keyword evidence="5" id="KW-1185">Reference proteome</keyword>
<accession>M5DTU9</accession>
<evidence type="ECO:0000259" key="2">
    <source>
        <dbReference type="Pfam" id="PF26107"/>
    </source>
</evidence>
<dbReference type="AlphaFoldDB" id="M5DTU9"/>
<evidence type="ECO:0000259" key="1">
    <source>
        <dbReference type="Pfam" id="PF13280"/>
    </source>
</evidence>
<dbReference type="HOGENOM" id="CLU_054168_2_0_6"/>
<dbReference type="RefSeq" id="WP_015487361.1">
    <property type="nucleotide sequence ID" value="NC_020888.1"/>
</dbReference>
<dbReference type="Pfam" id="PF13280">
    <property type="entry name" value="WYL"/>
    <property type="match status" value="1"/>
</dbReference>
<feature type="domain" description="WYL" evidence="1">
    <location>
        <begin position="120"/>
        <end position="187"/>
    </location>
</feature>
<dbReference type="EMBL" id="HF680312">
    <property type="protein sequence ID" value="CCU72643.1"/>
    <property type="molecule type" value="Genomic_DNA"/>
</dbReference>
<dbReference type="PANTHER" id="PTHR34580:SF3">
    <property type="entry name" value="PROTEIN PAFB"/>
    <property type="match status" value="1"/>
</dbReference>
<evidence type="ECO:0000259" key="3">
    <source>
        <dbReference type="Pfam" id="PF26109"/>
    </source>
</evidence>
<sequence length="287" mass="33635">MEVRESLSYQHQQILRYIELRAQWEGRINAKHIAESFNIGRELGGKLINRYNDTCPSNLTYDASAKAHLTTEKFTPQLTTGTLEEYIYGFFQADLPDEQTGWTLKDTFPMRQFGRAPRPEIVRPILNAIQNKRKLDIAYLSMNSPEYEGRIISPHNLIHDGARFHVRARCEKNQDFRDFVLSRITDVYDDEGPAEYGEQDDERWNTWVTLTIEPDIRLIQSKKDIVAYDYCMNQNAEGRYQCQYTVRAALLIYTLKYLGLDRLREKAEAQQIMLTPECQNDIEKYLT</sequence>
<dbReference type="InterPro" id="IPR026881">
    <property type="entry name" value="WYL_dom"/>
</dbReference>
<gene>
    <name evidence="4" type="ORF">TOL_2239</name>
</gene>
<proteinExistence type="predicted"/>
<protein>
    <submittedName>
        <fullName evidence="4">Uncharacterized protein</fullName>
    </submittedName>
</protein>
<dbReference type="InterPro" id="IPR059019">
    <property type="entry name" value="WHD_CapW"/>
</dbReference>
<feature type="domain" description="DNA-binding transcriptional repressor CapW C-terminal dimerisation" evidence="2">
    <location>
        <begin position="207"/>
        <end position="277"/>
    </location>
</feature>
<dbReference type="Proteomes" id="UP000011866">
    <property type="component" value="Chromosome"/>
</dbReference>
<dbReference type="PANTHER" id="PTHR34580">
    <property type="match status" value="1"/>
</dbReference>
<dbReference type="Pfam" id="PF26107">
    <property type="entry name" value="BrxR_CTD"/>
    <property type="match status" value="1"/>
</dbReference>
<dbReference type="Pfam" id="PF26109">
    <property type="entry name" value="WHD_BrxR"/>
    <property type="match status" value="1"/>
</dbReference>
<dbReference type="GeneID" id="79177046"/>
<dbReference type="InterPro" id="IPR059020">
    <property type="entry name" value="CapW_CTD"/>
</dbReference>
<dbReference type="eggNOG" id="COG2378">
    <property type="taxonomic scope" value="Bacteria"/>
</dbReference>
<organism evidence="4 5">
    <name type="scientific">Thalassolituus oleivorans MIL-1</name>
    <dbReference type="NCBI Taxonomy" id="1298593"/>
    <lineage>
        <taxon>Bacteria</taxon>
        <taxon>Pseudomonadati</taxon>
        <taxon>Pseudomonadota</taxon>
        <taxon>Gammaproteobacteria</taxon>
        <taxon>Oceanospirillales</taxon>
        <taxon>Oceanospirillaceae</taxon>
        <taxon>Thalassolituus</taxon>
    </lineage>
</organism>
<evidence type="ECO:0000313" key="5">
    <source>
        <dbReference type="Proteomes" id="UP000011866"/>
    </source>
</evidence>
<dbReference type="PROSITE" id="PS52050">
    <property type="entry name" value="WYL"/>
    <property type="match status" value="1"/>
</dbReference>
<name>M5DTU9_9GAMM</name>
<feature type="domain" description="DNA-binding transcriptional repressor CapW winged helix-turn-helix" evidence="3">
    <location>
        <begin position="12"/>
        <end position="87"/>
    </location>
</feature>
<dbReference type="PIRSF" id="PIRSF015558">
    <property type="entry name" value="Txn_reg_DeoR_prd"/>
    <property type="match status" value="1"/>
</dbReference>
<reference evidence="4 5" key="1">
    <citation type="journal article" date="2013" name="Genome Announc.">
        <title>Genome Sequence of Thalassolituus oleivorans MIL-1 (DSM 14913T).</title>
        <authorList>
            <person name="Golyshin P.N."/>
            <person name="Werner J."/>
            <person name="Chernikova T.N."/>
            <person name="Tran H."/>
            <person name="Ferrer M."/>
            <person name="Yakimov M.M."/>
            <person name="Teeling H."/>
            <person name="Golyshina O.V."/>
        </authorList>
    </citation>
    <scope>NUCLEOTIDE SEQUENCE [LARGE SCALE GENOMIC DNA]</scope>
    <source>
        <strain evidence="4 5">MIL-1</strain>
    </source>
</reference>
<dbReference type="InterPro" id="IPR016634">
    <property type="entry name" value="CapW-like"/>
</dbReference>
<dbReference type="KEGG" id="tol:TOL_2239"/>
<evidence type="ECO:0000313" key="4">
    <source>
        <dbReference type="EMBL" id="CCU72643.1"/>
    </source>
</evidence>
<dbReference type="InterPro" id="IPR051534">
    <property type="entry name" value="CBASS_pafABC_assoc_protein"/>
</dbReference>